<evidence type="ECO:0000256" key="1">
    <source>
        <dbReference type="SAM" id="Phobius"/>
    </source>
</evidence>
<dbReference type="Pfam" id="PF19510">
    <property type="entry name" value="DUF6044"/>
    <property type="match status" value="1"/>
</dbReference>
<evidence type="ECO:0000313" key="2">
    <source>
        <dbReference type="EMBL" id="KUG07602.1"/>
    </source>
</evidence>
<reference evidence="2 3" key="1">
    <citation type="submission" date="2015-11" db="EMBL/GenBank/DDBJ databases">
        <title>Solirubrum puertoriconensis gen. nov. an environmental bacteria isolated in Puerto Rico.</title>
        <authorList>
            <person name="Cuebas-Irizarry M.F."/>
            <person name="Montalvo-Rodriguez R."/>
        </authorList>
    </citation>
    <scope>NUCLEOTIDE SEQUENCE [LARGE SCALE GENOMIC DNA]</scope>
    <source>
        <strain evidence="2 3">MC1A</strain>
    </source>
</reference>
<keyword evidence="1" id="KW-0812">Transmembrane</keyword>
<feature type="transmembrane region" description="Helical" evidence="1">
    <location>
        <begin position="215"/>
        <end position="236"/>
    </location>
</feature>
<accession>A0A9X0HKH5</accession>
<keyword evidence="1" id="KW-0472">Membrane</keyword>
<keyword evidence="1" id="KW-1133">Transmembrane helix</keyword>
<feature type="transmembrane region" description="Helical" evidence="1">
    <location>
        <begin position="283"/>
        <end position="299"/>
    </location>
</feature>
<dbReference type="EMBL" id="LNAL01000007">
    <property type="protein sequence ID" value="KUG07602.1"/>
    <property type="molecule type" value="Genomic_DNA"/>
</dbReference>
<organism evidence="2 3">
    <name type="scientific">Solirubrum puertoriconensis</name>
    <dbReference type="NCBI Taxonomy" id="1751427"/>
    <lineage>
        <taxon>Bacteria</taxon>
        <taxon>Pseudomonadati</taxon>
        <taxon>Bacteroidota</taxon>
        <taxon>Cytophagia</taxon>
        <taxon>Cytophagales</taxon>
    </lineage>
</organism>
<evidence type="ECO:0000313" key="3">
    <source>
        <dbReference type="Proteomes" id="UP000054223"/>
    </source>
</evidence>
<dbReference type="RefSeq" id="WP_059071225.1">
    <property type="nucleotide sequence ID" value="NZ_LNAL01000007.1"/>
</dbReference>
<dbReference type="Proteomes" id="UP000054223">
    <property type="component" value="Unassembled WGS sequence"/>
</dbReference>
<gene>
    <name evidence="2" type="ORF">ASU33_14810</name>
</gene>
<proteinExistence type="predicted"/>
<dbReference type="AlphaFoldDB" id="A0A9X0HKH5"/>
<feature type="transmembrane region" description="Helical" evidence="1">
    <location>
        <begin position="173"/>
        <end position="203"/>
    </location>
</feature>
<name>A0A9X0HKH5_SOLP1</name>
<sequence length="578" mass="64843">MILLRKTFKANTPLLLAVLALLLLWLPCLLRGADSYILIDDNLDTEIGVPYLLQHFGVALDYRPSATLPAIMNGLPRNALRPGLSVPVALFGVFGPLTAYWVNHLLVRLVGLLGMYLLVRRYGLSNPGQRWLAAAVALAWAVLPIYSMYGLSALGVPWPLLAILELRNGRGTWWHWLTLLLFPTWSMFVLAGFFVIAGLGLMLAADWALSRRVSLAVWLGVVVLGLSYCVVEWPLINSLLVRQQFVPHRLEFRLAELAPQGIAAGLRSTLQYLGWGQYHSSRFFHGGIALALLLAAWQMRNADQKLKRVWLRRVGAGLMVIVALSLFCGFYPQAMAPVQRIAPALGAFNFTRFHFLMPLLWFGLWVVALRQLPAGGLQTSLVVLQLCIGFGSNTEWLNNLRLWGGRPAAHEPTWRQFVAPDLFRQAKTQLERRSGQPAATWRVACLGLPPTVAHLNGFYTLDSYQNNYPLPYKHQFRRIIAPELAKSPELQRYFDAWGNRCYLFSAELGRNFRVGRADGVVVQDFRMNTAAFREMGGRYVLSAVRLANPGATGLQLIAQLHSPTAYWALYIYEIRPSV</sequence>
<feature type="transmembrane region" description="Helical" evidence="1">
    <location>
        <begin position="311"/>
        <end position="332"/>
    </location>
</feature>
<comment type="caution">
    <text evidence="2">The sequence shown here is derived from an EMBL/GenBank/DDBJ whole genome shotgun (WGS) entry which is preliminary data.</text>
</comment>
<dbReference type="OrthoDB" id="2349131at2"/>
<feature type="transmembrane region" description="Helical" evidence="1">
    <location>
        <begin position="352"/>
        <end position="369"/>
    </location>
</feature>
<feature type="transmembrane region" description="Helical" evidence="1">
    <location>
        <begin position="131"/>
        <end position="153"/>
    </location>
</feature>
<feature type="transmembrane region" description="Helical" evidence="1">
    <location>
        <begin position="100"/>
        <end position="119"/>
    </location>
</feature>
<protein>
    <submittedName>
        <fullName evidence="2">Uncharacterized protein</fullName>
    </submittedName>
</protein>
<dbReference type="InterPro" id="IPR046107">
    <property type="entry name" value="DUF6044"/>
</dbReference>
<keyword evidence="3" id="KW-1185">Reference proteome</keyword>